<evidence type="ECO:0000256" key="4">
    <source>
        <dbReference type="ARBA" id="ARBA00022801"/>
    </source>
</evidence>
<evidence type="ECO:0000313" key="10">
    <source>
        <dbReference type="Proteomes" id="UP000630615"/>
    </source>
</evidence>
<dbReference type="PANTHER" id="PTHR13604:SF0">
    <property type="entry name" value="ABASIC SITE PROCESSING PROTEIN HMCES"/>
    <property type="match status" value="1"/>
</dbReference>
<gene>
    <name evidence="9" type="ORF">GCM10011573_35250</name>
</gene>
<evidence type="ECO:0000256" key="7">
    <source>
        <dbReference type="ARBA" id="ARBA00023239"/>
    </source>
</evidence>
<dbReference type="RefSeq" id="WP_088271871.1">
    <property type="nucleotide sequence ID" value="NZ_BMKI01000014.1"/>
</dbReference>
<organism evidence="9 10">
    <name type="scientific">Enterococcus wangshanyuanii</name>
    <dbReference type="NCBI Taxonomy" id="2005703"/>
    <lineage>
        <taxon>Bacteria</taxon>
        <taxon>Bacillati</taxon>
        <taxon>Bacillota</taxon>
        <taxon>Bacilli</taxon>
        <taxon>Lactobacillales</taxon>
        <taxon>Enterococcaceae</taxon>
        <taxon>Enterococcus</taxon>
    </lineage>
</organism>
<evidence type="ECO:0000256" key="3">
    <source>
        <dbReference type="ARBA" id="ARBA00022763"/>
    </source>
</evidence>
<evidence type="ECO:0000256" key="6">
    <source>
        <dbReference type="ARBA" id="ARBA00023125"/>
    </source>
</evidence>
<dbReference type="PANTHER" id="PTHR13604">
    <property type="entry name" value="DC12-RELATED"/>
    <property type="match status" value="1"/>
</dbReference>
<evidence type="ECO:0000256" key="2">
    <source>
        <dbReference type="ARBA" id="ARBA00022670"/>
    </source>
</evidence>
<keyword evidence="5" id="KW-0190">Covalent protein-DNA linkage</keyword>
<keyword evidence="2 8" id="KW-0645">Protease</keyword>
<proteinExistence type="inferred from homology"/>
<evidence type="ECO:0000256" key="1">
    <source>
        <dbReference type="ARBA" id="ARBA00008136"/>
    </source>
</evidence>
<dbReference type="InterPro" id="IPR003738">
    <property type="entry name" value="SRAP"/>
</dbReference>
<dbReference type="Proteomes" id="UP000630615">
    <property type="component" value="Unassembled WGS sequence"/>
</dbReference>
<comment type="caution">
    <text evidence="9">The sequence shown here is derived from an EMBL/GenBank/DDBJ whole genome shotgun (WGS) entry which is preliminary data.</text>
</comment>
<name>A0ABQ1PSB5_9ENTE</name>
<reference evidence="10" key="1">
    <citation type="journal article" date="2019" name="Int. J. Syst. Evol. Microbiol.">
        <title>The Global Catalogue of Microorganisms (GCM) 10K type strain sequencing project: providing services to taxonomists for standard genome sequencing and annotation.</title>
        <authorList>
            <consortium name="The Broad Institute Genomics Platform"/>
            <consortium name="The Broad Institute Genome Sequencing Center for Infectious Disease"/>
            <person name="Wu L."/>
            <person name="Ma J."/>
        </authorList>
    </citation>
    <scope>NUCLEOTIDE SEQUENCE [LARGE SCALE GENOMIC DNA]</scope>
    <source>
        <strain evidence="10">CGMCC 1.15942</strain>
    </source>
</reference>
<keyword evidence="6" id="KW-0238">DNA-binding</keyword>
<keyword evidence="10" id="KW-1185">Reference proteome</keyword>
<evidence type="ECO:0000256" key="5">
    <source>
        <dbReference type="ARBA" id="ARBA00023124"/>
    </source>
</evidence>
<protein>
    <recommendedName>
        <fullName evidence="8">Abasic site processing protein</fullName>
        <ecNumber evidence="8">3.4.-.-</ecNumber>
    </recommendedName>
</protein>
<dbReference type="Pfam" id="PF02586">
    <property type="entry name" value="SRAP"/>
    <property type="match status" value="1"/>
</dbReference>
<dbReference type="Gene3D" id="3.90.1680.10">
    <property type="entry name" value="SOS response associated peptidase-like"/>
    <property type="match status" value="1"/>
</dbReference>
<comment type="similarity">
    <text evidence="1 8">Belongs to the SOS response-associated peptidase family.</text>
</comment>
<evidence type="ECO:0000313" key="9">
    <source>
        <dbReference type="EMBL" id="GGD02738.1"/>
    </source>
</evidence>
<sequence>MCGRFLLDPTDSKEIEEIIRKIEAKNQEIKTGEIFPTNTVPLLVGTSDHDIDVEAMAWSFHGFKKSQSIINARSETVTEKKMFAKAFSSTRCVLPTSGFYERDQEKRKFLFREKDSEILYLAGFYKKFEDGNRSIILTTAANKSIEAIHNRVPVILEKETIDRWLFDDQFAEDYLKELMPELINNVHIRDLLK</sequence>
<dbReference type="SUPFAM" id="SSF143081">
    <property type="entry name" value="BB1717-like"/>
    <property type="match status" value="1"/>
</dbReference>
<accession>A0ABQ1PSB5</accession>
<evidence type="ECO:0000256" key="8">
    <source>
        <dbReference type="RuleBase" id="RU364100"/>
    </source>
</evidence>
<dbReference type="InterPro" id="IPR036590">
    <property type="entry name" value="SRAP-like"/>
</dbReference>
<dbReference type="EMBL" id="BMKI01000014">
    <property type="protein sequence ID" value="GGD02738.1"/>
    <property type="molecule type" value="Genomic_DNA"/>
</dbReference>
<keyword evidence="7" id="KW-0456">Lyase</keyword>
<keyword evidence="4 8" id="KW-0378">Hydrolase</keyword>
<dbReference type="EC" id="3.4.-.-" evidence="8"/>
<keyword evidence="3" id="KW-0227">DNA damage</keyword>